<accession>A0A512RR37</accession>
<dbReference type="InterPro" id="IPR010982">
    <property type="entry name" value="Lambda_DNA-bd_dom_sf"/>
</dbReference>
<dbReference type="PANTHER" id="PTHR40455:SF1">
    <property type="entry name" value="ANTITOXIN HIGA"/>
    <property type="match status" value="1"/>
</dbReference>
<dbReference type="PROSITE" id="PS50943">
    <property type="entry name" value="HTH_CROC1"/>
    <property type="match status" value="1"/>
</dbReference>
<dbReference type="RefSeq" id="WP_146866438.1">
    <property type="nucleotide sequence ID" value="NZ_BKAU01000005.1"/>
</dbReference>
<sequence>MEPLQFKVIKSTRQYNQYCKMLEELVVIGKKSAPERDAIELLQLLIAKWDEENNTFSEEDPVRVLRYLMKDHQMKSVDLSRMLGISTSLVSDILHYRRGLSKEIIRKLSAHFCVSQELFNRPYELKAPTKA</sequence>
<dbReference type="Gene3D" id="1.10.260.40">
    <property type="entry name" value="lambda repressor-like DNA-binding domains"/>
    <property type="match status" value="1"/>
</dbReference>
<dbReference type="OrthoDB" id="672730at2"/>
<dbReference type="InterPro" id="IPR001387">
    <property type="entry name" value="Cro/C1-type_HTH"/>
</dbReference>
<reference evidence="2 3" key="1">
    <citation type="submission" date="2019-07" db="EMBL/GenBank/DDBJ databases">
        <title>Whole genome shotgun sequence of Chitinophaga cymbidii NBRC 109752.</title>
        <authorList>
            <person name="Hosoyama A."/>
            <person name="Uohara A."/>
            <person name="Ohji S."/>
            <person name="Ichikawa N."/>
        </authorList>
    </citation>
    <scope>NUCLEOTIDE SEQUENCE [LARGE SCALE GENOMIC DNA]</scope>
    <source>
        <strain evidence="2 3">NBRC 109752</strain>
    </source>
</reference>
<dbReference type="AlphaFoldDB" id="A0A512RR37"/>
<gene>
    <name evidence="2" type="ORF">CCY01nite_44310</name>
</gene>
<feature type="domain" description="HTH cro/C1-type" evidence="1">
    <location>
        <begin position="65"/>
        <end position="119"/>
    </location>
</feature>
<evidence type="ECO:0000259" key="1">
    <source>
        <dbReference type="PROSITE" id="PS50943"/>
    </source>
</evidence>
<name>A0A512RR37_9BACT</name>
<dbReference type="SUPFAM" id="SSF47413">
    <property type="entry name" value="lambda repressor-like DNA-binding domains"/>
    <property type="match status" value="1"/>
</dbReference>
<dbReference type="Proteomes" id="UP000321436">
    <property type="component" value="Unassembled WGS sequence"/>
</dbReference>
<organism evidence="2 3">
    <name type="scientific">Chitinophaga cymbidii</name>
    <dbReference type="NCBI Taxonomy" id="1096750"/>
    <lineage>
        <taxon>Bacteria</taxon>
        <taxon>Pseudomonadati</taxon>
        <taxon>Bacteroidota</taxon>
        <taxon>Chitinophagia</taxon>
        <taxon>Chitinophagales</taxon>
        <taxon>Chitinophagaceae</taxon>
        <taxon>Chitinophaga</taxon>
    </lineage>
</organism>
<dbReference type="GO" id="GO:0006355">
    <property type="term" value="P:regulation of DNA-templated transcription"/>
    <property type="evidence" value="ECO:0007669"/>
    <property type="project" value="InterPro"/>
</dbReference>
<dbReference type="PANTHER" id="PTHR40455">
    <property type="entry name" value="ANTITOXIN HIGA"/>
    <property type="match status" value="1"/>
</dbReference>
<keyword evidence="3" id="KW-1185">Reference proteome</keyword>
<dbReference type="InterPro" id="IPR039060">
    <property type="entry name" value="Antitox_HigA"/>
</dbReference>
<dbReference type="EMBL" id="BKAU01000005">
    <property type="protein sequence ID" value="GEP98171.1"/>
    <property type="molecule type" value="Genomic_DNA"/>
</dbReference>
<dbReference type="Pfam" id="PF13443">
    <property type="entry name" value="HTH_26"/>
    <property type="match status" value="1"/>
</dbReference>
<comment type="caution">
    <text evidence="2">The sequence shown here is derived from an EMBL/GenBank/DDBJ whole genome shotgun (WGS) entry which is preliminary data.</text>
</comment>
<dbReference type="GO" id="GO:0001046">
    <property type="term" value="F:core promoter sequence-specific DNA binding"/>
    <property type="evidence" value="ECO:0007669"/>
    <property type="project" value="TreeGrafter"/>
</dbReference>
<protein>
    <recommendedName>
        <fullName evidence="1">HTH cro/C1-type domain-containing protein</fullName>
    </recommendedName>
</protein>
<proteinExistence type="predicted"/>
<evidence type="ECO:0000313" key="2">
    <source>
        <dbReference type="EMBL" id="GEP98171.1"/>
    </source>
</evidence>
<evidence type="ECO:0000313" key="3">
    <source>
        <dbReference type="Proteomes" id="UP000321436"/>
    </source>
</evidence>